<dbReference type="SUPFAM" id="SSF48008">
    <property type="entry name" value="GntR ligand-binding domain-like"/>
    <property type="match status" value="1"/>
</dbReference>
<proteinExistence type="predicted"/>
<keyword evidence="3" id="KW-0804">Transcription</keyword>
<dbReference type="CDD" id="cd07377">
    <property type="entry name" value="WHTH_GntR"/>
    <property type="match status" value="1"/>
</dbReference>
<dbReference type="OrthoDB" id="162505at2"/>
<dbReference type="RefSeq" id="WP_062830817.1">
    <property type="nucleotide sequence ID" value="NZ_BCSX01000043.1"/>
</dbReference>
<comment type="caution">
    <text evidence="5">The sequence shown here is derived from an EMBL/GenBank/DDBJ whole genome shotgun (WGS) entry which is preliminary data.</text>
</comment>
<keyword evidence="1" id="KW-0805">Transcription regulation</keyword>
<dbReference type="Pfam" id="PF00392">
    <property type="entry name" value="GntR"/>
    <property type="match status" value="1"/>
</dbReference>
<dbReference type="SMART" id="SM00345">
    <property type="entry name" value="HTH_GNTR"/>
    <property type="match status" value="1"/>
</dbReference>
<evidence type="ECO:0000256" key="3">
    <source>
        <dbReference type="ARBA" id="ARBA00023163"/>
    </source>
</evidence>
<evidence type="ECO:0000256" key="2">
    <source>
        <dbReference type="ARBA" id="ARBA00023125"/>
    </source>
</evidence>
<dbReference type="STRING" id="146020.RMCB_4833"/>
<protein>
    <submittedName>
        <fullName evidence="5">Transcriptional regulator</fullName>
    </submittedName>
</protein>
<dbReference type="Gene3D" id="1.20.120.530">
    <property type="entry name" value="GntR ligand-binding domain-like"/>
    <property type="match status" value="1"/>
</dbReference>
<keyword evidence="6" id="KW-1185">Reference proteome</keyword>
<reference evidence="6" key="2">
    <citation type="submission" date="2016-02" db="EMBL/GenBank/DDBJ databases">
        <title>Draft genome sequence of five rapidly growing Mycobacterium species.</title>
        <authorList>
            <person name="Katahira K."/>
            <person name="Gotou Y."/>
            <person name="Iida K."/>
            <person name="Ogura Y."/>
            <person name="Hayashi T."/>
        </authorList>
    </citation>
    <scope>NUCLEOTIDE SEQUENCE [LARGE SCALE GENOMIC DNA]</scope>
    <source>
        <strain evidence="6">JCM15654</strain>
    </source>
</reference>
<dbReference type="InterPro" id="IPR000524">
    <property type="entry name" value="Tscrpt_reg_HTH_GntR"/>
</dbReference>
<feature type="domain" description="HTH gntR-type" evidence="4">
    <location>
        <begin position="17"/>
        <end position="85"/>
    </location>
</feature>
<dbReference type="SMART" id="SM00895">
    <property type="entry name" value="FCD"/>
    <property type="match status" value="1"/>
</dbReference>
<organism evidence="5 6">
    <name type="scientific">Mycolicibacterium brisbanense</name>
    <dbReference type="NCBI Taxonomy" id="146020"/>
    <lineage>
        <taxon>Bacteria</taxon>
        <taxon>Bacillati</taxon>
        <taxon>Actinomycetota</taxon>
        <taxon>Actinomycetes</taxon>
        <taxon>Mycobacteriales</taxon>
        <taxon>Mycobacteriaceae</taxon>
        <taxon>Mycolicibacterium</taxon>
    </lineage>
</organism>
<evidence type="ECO:0000313" key="5">
    <source>
        <dbReference type="EMBL" id="GAS90737.1"/>
    </source>
</evidence>
<dbReference type="GO" id="GO:0003700">
    <property type="term" value="F:DNA-binding transcription factor activity"/>
    <property type="evidence" value="ECO:0007669"/>
    <property type="project" value="InterPro"/>
</dbReference>
<dbReference type="SUPFAM" id="SSF46785">
    <property type="entry name" value="Winged helix' DNA-binding domain"/>
    <property type="match status" value="1"/>
</dbReference>
<evidence type="ECO:0000256" key="1">
    <source>
        <dbReference type="ARBA" id="ARBA00023015"/>
    </source>
</evidence>
<dbReference type="EMBL" id="BCSX01000043">
    <property type="protein sequence ID" value="GAS90737.1"/>
    <property type="molecule type" value="Genomic_DNA"/>
</dbReference>
<evidence type="ECO:0000313" key="6">
    <source>
        <dbReference type="Proteomes" id="UP000069620"/>
    </source>
</evidence>
<evidence type="ECO:0000259" key="4">
    <source>
        <dbReference type="PROSITE" id="PS50949"/>
    </source>
</evidence>
<dbReference type="InterPro" id="IPR008920">
    <property type="entry name" value="TF_FadR/GntR_C"/>
</dbReference>
<dbReference type="PROSITE" id="PS50949">
    <property type="entry name" value="HTH_GNTR"/>
    <property type="match status" value="1"/>
</dbReference>
<keyword evidence="2" id="KW-0238">DNA-binding</keyword>
<dbReference type="Pfam" id="PF07729">
    <property type="entry name" value="FCD"/>
    <property type="match status" value="1"/>
</dbReference>
<dbReference type="Proteomes" id="UP000069620">
    <property type="component" value="Unassembled WGS sequence"/>
</dbReference>
<dbReference type="PANTHER" id="PTHR43537:SF44">
    <property type="entry name" value="GNTR FAMILY REGULATORY PROTEIN"/>
    <property type="match status" value="1"/>
</dbReference>
<sequence length="234" mass="25339">MNLPGSWTDRPVAAVRRNAAETVFDDLCSAIENGDLPLGEKLPPEAALAARYGVSRSVVREALRSCQTLGLTETKTGSGTTVISTHAAAPRYGRFSARDLVEARPYIEVPAAGWAARRRTDEELAALTKIVDAMSAETDPARWVKMDTEFHLGIARASGNEVFATVVGAIRGALSIQSRLLNASIHERRTASDREHRRILDAIAAGDFADASDSMRQHLDRVEDAVNKLTSMTP</sequence>
<dbReference type="InterPro" id="IPR036388">
    <property type="entry name" value="WH-like_DNA-bd_sf"/>
</dbReference>
<dbReference type="GO" id="GO:0003677">
    <property type="term" value="F:DNA binding"/>
    <property type="evidence" value="ECO:0007669"/>
    <property type="project" value="UniProtKB-KW"/>
</dbReference>
<accession>A0A117I6W4</accession>
<reference evidence="6" key="1">
    <citation type="journal article" date="2016" name="Genome Announc.">
        <title>Draft Genome Sequences of Five Rapidly Growing Mycobacterium Species, M. thermoresistibile, M. fortuitum subsp. acetamidolyticum, M. canariasense, M. brisbanense, and M. novocastrense.</title>
        <authorList>
            <person name="Katahira K."/>
            <person name="Ogura Y."/>
            <person name="Gotoh Y."/>
            <person name="Hayashi T."/>
        </authorList>
    </citation>
    <scope>NUCLEOTIDE SEQUENCE [LARGE SCALE GENOMIC DNA]</scope>
    <source>
        <strain evidence="6">JCM15654</strain>
    </source>
</reference>
<dbReference type="InterPro" id="IPR011711">
    <property type="entry name" value="GntR_C"/>
</dbReference>
<dbReference type="PANTHER" id="PTHR43537">
    <property type="entry name" value="TRANSCRIPTIONAL REGULATOR, GNTR FAMILY"/>
    <property type="match status" value="1"/>
</dbReference>
<name>A0A117I6W4_9MYCO</name>
<gene>
    <name evidence="5" type="ORF">RMCB_4833</name>
</gene>
<dbReference type="AlphaFoldDB" id="A0A117I6W4"/>
<dbReference type="InterPro" id="IPR036390">
    <property type="entry name" value="WH_DNA-bd_sf"/>
</dbReference>
<dbReference type="PRINTS" id="PR00035">
    <property type="entry name" value="HTHGNTR"/>
</dbReference>
<dbReference type="Gene3D" id="1.10.10.10">
    <property type="entry name" value="Winged helix-like DNA-binding domain superfamily/Winged helix DNA-binding domain"/>
    <property type="match status" value="1"/>
</dbReference>